<keyword evidence="2" id="KW-1185">Reference proteome</keyword>
<proteinExistence type="predicted"/>
<protein>
    <submittedName>
        <fullName evidence="1">Uncharacterized protein</fullName>
    </submittedName>
</protein>
<gene>
    <name evidence="1" type="ORF">ESCO13_00242</name>
</gene>
<dbReference type="Proteomes" id="UP000225358">
    <property type="component" value="Segment"/>
</dbReference>
<evidence type="ECO:0000313" key="2">
    <source>
        <dbReference type="Proteomes" id="UP000225358"/>
    </source>
</evidence>
<accession>A0A1D7XGA5</accession>
<reference evidence="1" key="1">
    <citation type="submission" date="2017-02" db="EMBL/GenBank/DDBJ databases">
        <title>Complete genome sequence of two Escherichia coli phages, vB_EcoM_ ESCO5 and vB_EcoM_ESCO13, which are related to phAPEC8.</title>
        <authorList>
            <person name="Trotereau A."/>
            <person name="Gonnet M."/>
            <person name="Viardot A."/>
            <person name="Lalmanach A.-C."/>
            <person name="Guabiraba R."/>
            <person name="Chanteloup N."/>
            <person name="Schouler C."/>
        </authorList>
    </citation>
    <scope>NUCLEOTIDE SEQUENCE [LARGE SCALE GENOMIC DNA]</scope>
</reference>
<dbReference type="EMBL" id="KX552041">
    <property type="protein sequence ID" value="AOQ27358.1"/>
    <property type="molecule type" value="Genomic_DNA"/>
</dbReference>
<evidence type="ECO:0000313" key="1">
    <source>
        <dbReference type="EMBL" id="AOQ27358.1"/>
    </source>
</evidence>
<name>A0A1D7XGA5_9CAUD</name>
<organism evidence="1 2">
    <name type="scientific">Escherichia phage ESCO13</name>
    <dbReference type="NCBI Taxonomy" id="1881104"/>
    <lineage>
        <taxon>Viruses</taxon>
        <taxon>Duplodnaviria</taxon>
        <taxon>Heunggongvirae</taxon>
        <taxon>Uroviricota</taxon>
        <taxon>Caudoviricetes</taxon>
        <taxon>Stephanstirmvirinae</taxon>
        <taxon>Phapecoctavirus</taxon>
        <taxon>Phapecoctavirus ESCO13</taxon>
    </lineage>
</organism>
<sequence length="65" mass="7166">MATKKQKMKCLTLTELGQASNCVTVGKIYSTVLDKDNNSFTFKDDNGNPQVGIYPSCAFGTWEKV</sequence>